<evidence type="ECO:0000313" key="3">
    <source>
        <dbReference type="EMBL" id="TGE17181.1"/>
    </source>
</evidence>
<dbReference type="InterPro" id="IPR010895">
    <property type="entry name" value="CHRD"/>
</dbReference>
<feature type="domain" description="CHRD" evidence="2">
    <location>
        <begin position="31"/>
        <end position="147"/>
    </location>
</feature>
<accession>A0A4Z0PMW7</accession>
<organism evidence="3 4">
    <name type="scientific">Hymenobacter elongatus</name>
    <dbReference type="NCBI Taxonomy" id="877208"/>
    <lineage>
        <taxon>Bacteria</taxon>
        <taxon>Pseudomonadati</taxon>
        <taxon>Bacteroidota</taxon>
        <taxon>Cytophagia</taxon>
        <taxon>Cytophagales</taxon>
        <taxon>Hymenobacteraceae</taxon>
        <taxon>Hymenobacter</taxon>
    </lineage>
</organism>
<gene>
    <name evidence="3" type="ORF">E5J99_07880</name>
</gene>
<keyword evidence="1" id="KW-0732">Signal</keyword>
<dbReference type="Proteomes" id="UP000297739">
    <property type="component" value="Unassembled WGS sequence"/>
</dbReference>
<sequence length="147" mass="15385">MKKYAYLLLLLTGLTTISCSKDDEAAAPASQVVNLTATLDGKQQVPANNSPGTGTLVGTYDKTTRVITYTIEFQNMTAAPSLGHFHQGAPGVSSSVIVPFSGLTSPIKGSATLSQTDGDKLLAQGVYANLHSSNFPQGELRGDIKVK</sequence>
<reference evidence="3 4" key="1">
    <citation type="submission" date="2019-04" db="EMBL/GenBank/DDBJ databases">
        <authorList>
            <person name="Feng G."/>
            <person name="Zhang J."/>
            <person name="Zhu H."/>
        </authorList>
    </citation>
    <scope>NUCLEOTIDE SEQUENCE [LARGE SCALE GENOMIC DNA]</scope>
    <source>
        <strain evidence="3 4">JCM 17223</strain>
    </source>
</reference>
<dbReference type="AlphaFoldDB" id="A0A4Z0PMW7"/>
<comment type="caution">
    <text evidence="3">The sequence shown here is derived from an EMBL/GenBank/DDBJ whole genome shotgun (WGS) entry which is preliminary data.</text>
</comment>
<evidence type="ECO:0000313" key="4">
    <source>
        <dbReference type="Proteomes" id="UP000297739"/>
    </source>
</evidence>
<dbReference type="OrthoDB" id="571052at2"/>
<name>A0A4Z0PMW7_9BACT</name>
<dbReference type="RefSeq" id="WP_135497173.1">
    <property type="nucleotide sequence ID" value="NZ_SRLD01000012.1"/>
</dbReference>
<feature type="signal peptide" evidence="1">
    <location>
        <begin position="1"/>
        <end position="20"/>
    </location>
</feature>
<dbReference type="Pfam" id="PF07452">
    <property type="entry name" value="CHRD"/>
    <property type="match status" value="1"/>
</dbReference>
<dbReference type="SMART" id="SM00754">
    <property type="entry name" value="CHRD"/>
    <property type="match status" value="1"/>
</dbReference>
<proteinExistence type="predicted"/>
<evidence type="ECO:0000259" key="2">
    <source>
        <dbReference type="PROSITE" id="PS50933"/>
    </source>
</evidence>
<evidence type="ECO:0000256" key="1">
    <source>
        <dbReference type="SAM" id="SignalP"/>
    </source>
</evidence>
<feature type="chain" id="PRO_5021195275" evidence="1">
    <location>
        <begin position="21"/>
        <end position="147"/>
    </location>
</feature>
<dbReference type="EMBL" id="SRLD01000012">
    <property type="protein sequence ID" value="TGE17181.1"/>
    <property type="molecule type" value="Genomic_DNA"/>
</dbReference>
<dbReference type="PROSITE" id="PS51257">
    <property type="entry name" value="PROKAR_LIPOPROTEIN"/>
    <property type="match status" value="1"/>
</dbReference>
<dbReference type="PROSITE" id="PS50933">
    <property type="entry name" value="CHRD"/>
    <property type="match status" value="1"/>
</dbReference>
<protein>
    <submittedName>
        <fullName evidence="3">CHRD domain-containing protein</fullName>
    </submittedName>
</protein>
<keyword evidence="4" id="KW-1185">Reference proteome</keyword>